<dbReference type="OrthoDB" id="79452at2759"/>
<feature type="domain" description="Rho-GAP" evidence="3">
    <location>
        <begin position="388"/>
        <end position="584"/>
    </location>
</feature>
<dbReference type="GO" id="GO:0005096">
    <property type="term" value="F:GTPase activator activity"/>
    <property type="evidence" value="ECO:0007669"/>
    <property type="project" value="UniProtKB-KW"/>
</dbReference>
<evidence type="ECO:0000256" key="2">
    <source>
        <dbReference type="SAM" id="MobiDB-lite"/>
    </source>
</evidence>
<feature type="compositionally biased region" description="Basic and acidic residues" evidence="2">
    <location>
        <begin position="773"/>
        <end position="789"/>
    </location>
</feature>
<dbReference type="Pfam" id="PF00611">
    <property type="entry name" value="FCH"/>
    <property type="match status" value="1"/>
</dbReference>
<evidence type="ECO:0000313" key="4">
    <source>
        <dbReference type="EMBL" id="OCH92733.1"/>
    </source>
</evidence>
<dbReference type="InterPro" id="IPR000198">
    <property type="entry name" value="RhoGAP_dom"/>
</dbReference>
<dbReference type="Pfam" id="PF00620">
    <property type="entry name" value="RhoGAP"/>
    <property type="match status" value="1"/>
</dbReference>
<evidence type="ECO:0000256" key="1">
    <source>
        <dbReference type="ARBA" id="ARBA00022468"/>
    </source>
</evidence>
<feature type="compositionally biased region" description="Basic residues" evidence="2">
    <location>
        <begin position="870"/>
        <end position="880"/>
    </location>
</feature>
<dbReference type="AlphaFoldDB" id="A0A8E2AX68"/>
<feature type="compositionally biased region" description="Low complexity" evidence="2">
    <location>
        <begin position="635"/>
        <end position="644"/>
    </location>
</feature>
<accession>A0A8E2AX68</accession>
<protein>
    <submittedName>
        <fullName evidence="4">RhoGAP-domain-containing protein</fullName>
    </submittedName>
</protein>
<keyword evidence="1" id="KW-0343">GTPase activation</keyword>
<gene>
    <name evidence="4" type="ORF">OBBRIDRAFT_818198</name>
</gene>
<organism evidence="4 5">
    <name type="scientific">Obba rivulosa</name>
    <dbReference type="NCBI Taxonomy" id="1052685"/>
    <lineage>
        <taxon>Eukaryota</taxon>
        <taxon>Fungi</taxon>
        <taxon>Dikarya</taxon>
        <taxon>Basidiomycota</taxon>
        <taxon>Agaricomycotina</taxon>
        <taxon>Agaricomycetes</taxon>
        <taxon>Polyporales</taxon>
        <taxon>Gelatoporiaceae</taxon>
        <taxon>Obba</taxon>
    </lineage>
</organism>
<dbReference type="Gene3D" id="1.10.555.10">
    <property type="entry name" value="Rho GTPase activation protein"/>
    <property type="match status" value="1"/>
</dbReference>
<dbReference type="PANTHER" id="PTHR23176:SF134">
    <property type="entry name" value="RHO-TYPE GTPASE-ACTIVATING PROTEIN"/>
    <property type="match status" value="1"/>
</dbReference>
<proteinExistence type="predicted"/>
<dbReference type="InterPro" id="IPR027267">
    <property type="entry name" value="AH/BAR_dom_sf"/>
</dbReference>
<sequence length="880" mass="96121">MSDWSETLSPSRHASLESPQDAMALFDLHLKFVSESYLTFFQERKRIEEAYVDALARLHHRVKDIDLSLDERSDLSTTRAAWSEVRDNVEREADTRAAFLGTLTSDIINPLVALRETQDRIRKRIREDLKDAISAHTEYAENTLPRLKRNYLKKCQEVEDYKAAAAAAGPLSPTSTPEQFNFNVTPRTSQSGPTRPTVTSPQPLRPLDRRPSQHAGPRNRSPSTSTALQDLAHQGKKQLNQLKTFLDKGGNIKDGGRSDNALRTVKAKREAGEADREYRKGVHFLETLRLRRVKIMESGYNSLESFIRESAECMKNILERYLDNMKATVTTESQLCSHGRRMIDKISSEKDARDIASHIPRLMASSVPKPVYYWNFTVGECRDLIFGVSLVDYATARGLADGEVPKIVRLCIKEIEARGLDAEGIYRVSGRHAAVQELQHKIERNEAAFAFNPAIDDVYAVSSLLKQYLRELPEPVFKFPLQDRIQHSEDLEEHASNNFLLLRSKLRRLPPIHQATFKAIIEHLSRIASRAEKNKMDAKNLAIVFGSFIFGEDELPKAGGDLLQVQSWKDSLMEDVITHANVVFQSSDSPPLPAAPLDEQAAPIALGTTHTKLSAMPPPPAPPSPRRSPRVVGISLSPSSPSPRSADRPLAEDFTPQLPPRPADSIHPSLRAGPMSAAPNRRSLQLPLRPPQWFDDTSMATASSSTAASALSGRSQESGATAGVLGRSQESGTAMGVPGRDGKISPSPPLPAPWPEGDASASVSTLSLAILGSRDHSRSPSRDHSRDGSPARTQDSHTSPLRDIRALAGAGSASAPTSAPASVTTFENALSSSAAAFAAAAAATAAAAAAARSQSDDAQGRGAELLRTRTLGHSRRVSSE</sequence>
<dbReference type="EMBL" id="KV722365">
    <property type="protein sequence ID" value="OCH92733.1"/>
    <property type="molecule type" value="Genomic_DNA"/>
</dbReference>
<feature type="compositionally biased region" description="Pro residues" evidence="2">
    <location>
        <begin position="616"/>
        <end position="626"/>
    </location>
</feature>
<dbReference type="GO" id="GO:0005737">
    <property type="term" value="C:cytoplasm"/>
    <property type="evidence" value="ECO:0007669"/>
    <property type="project" value="TreeGrafter"/>
</dbReference>
<dbReference type="InterPro" id="IPR050729">
    <property type="entry name" value="Rho-GAP"/>
</dbReference>
<feature type="compositionally biased region" description="Basic and acidic residues" evidence="2">
    <location>
        <begin position="854"/>
        <end position="867"/>
    </location>
</feature>
<feature type="region of interest" description="Disordered" evidence="2">
    <location>
        <begin position="169"/>
        <end position="228"/>
    </location>
</feature>
<dbReference type="PROSITE" id="PS50238">
    <property type="entry name" value="RHOGAP"/>
    <property type="match status" value="1"/>
</dbReference>
<dbReference type="Proteomes" id="UP000250043">
    <property type="component" value="Unassembled WGS sequence"/>
</dbReference>
<feature type="region of interest" description="Disordered" evidence="2">
    <location>
        <begin position="849"/>
        <end position="880"/>
    </location>
</feature>
<evidence type="ECO:0000259" key="3">
    <source>
        <dbReference type="PROSITE" id="PS50238"/>
    </source>
</evidence>
<dbReference type="GO" id="GO:0007165">
    <property type="term" value="P:signal transduction"/>
    <property type="evidence" value="ECO:0007669"/>
    <property type="project" value="InterPro"/>
</dbReference>
<dbReference type="Gene3D" id="1.20.1270.60">
    <property type="entry name" value="Arfaptin homology (AH) domain/BAR domain"/>
    <property type="match status" value="1"/>
</dbReference>
<dbReference type="SUPFAM" id="SSF103657">
    <property type="entry name" value="BAR/IMD domain-like"/>
    <property type="match status" value="1"/>
</dbReference>
<evidence type="ECO:0000313" key="5">
    <source>
        <dbReference type="Proteomes" id="UP000250043"/>
    </source>
</evidence>
<dbReference type="SUPFAM" id="SSF48350">
    <property type="entry name" value="GTPase activation domain, GAP"/>
    <property type="match status" value="1"/>
</dbReference>
<dbReference type="InterPro" id="IPR001060">
    <property type="entry name" value="FCH_dom"/>
</dbReference>
<feature type="compositionally biased region" description="Polar residues" evidence="2">
    <location>
        <begin position="172"/>
        <end position="202"/>
    </location>
</feature>
<dbReference type="SMART" id="SM00324">
    <property type="entry name" value="RhoGAP"/>
    <property type="match status" value="1"/>
</dbReference>
<name>A0A8E2AX68_9APHY</name>
<feature type="compositionally biased region" description="Low complexity" evidence="2">
    <location>
        <begin position="697"/>
        <end position="710"/>
    </location>
</feature>
<reference evidence="4 5" key="1">
    <citation type="submission" date="2016-07" db="EMBL/GenBank/DDBJ databases">
        <title>Draft genome of the white-rot fungus Obba rivulosa 3A-2.</title>
        <authorList>
            <consortium name="DOE Joint Genome Institute"/>
            <person name="Miettinen O."/>
            <person name="Riley R."/>
            <person name="Acob R."/>
            <person name="Barry K."/>
            <person name="Cullen D."/>
            <person name="De Vries R."/>
            <person name="Hainaut M."/>
            <person name="Hatakka A."/>
            <person name="Henrissat B."/>
            <person name="Hilden K."/>
            <person name="Kuo R."/>
            <person name="Labutti K."/>
            <person name="Lipzen A."/>
            <person name="Makela M.R."/>
            <person name="Sandor L."/>
            <person name="Spatafora J.W."/>
            <person name="Grigoriev I.V."/>
            <person name="Hibbett D.S."/>
        </authorList>
    </citation>
    <scope>NUCLEOTIDE SEQUENCE [LARGE SCALE GENOMIC DNA]</scope>
    <source>
        <strain evidence="4 5">3A-2</strain>
    </source>
</reference>
<feature type="region of interest" description="Disordered" evidence="2">
    <location>
        <begin position="610"/>
        <end position="800"/>
    </location>
</feature>
<dbReference type="PANTHER" id="PTHR23176">
    <property type="entry name" value="RHO/RAC/CDC GTPASE-ACTIVATING PROTEIN"/>
    <property type="match status" value="1"/>
</dbReference>
<dbReference type="InterPro" id="IPR008936">
    <property type="entry name" value="Rho_GTPase_activation_prot"/>
</dbReference>
<dbReference type="CDD" id="cd00159">
    <property type="entry name" value="RhoGAP"/>
    <property type="match status" value="1"/>
</dbReference>
<keyword evidence="5" id="KW-1185">Reference proteome</keyword>